<dbReference type="InterPro" id="IPR034003">
    <property type="entry name" value="ABCG_PDR_2"/>
</dbReference>
<evidence type="ECO:0000256" key="4">
    <source>
        <dbReference type="ARBA" id="ARBA00022692"/>
    </source>
</evidence>
<dbReference type="Pfam" id="PF01061">
    <property type="entry name" value="ABC2_membrane"/>
    <property type="match status" value="2"/>
</dbReference>
<keyword evidence="6" id="KW-0547">Nucleotide-binding</keyword>
<evidence type="ECO:0000313" key="13">
    <source>
        <dbReference type="EMBL" id="KAG8056458.1"/>
    </source>
</evidence>
<evidence type="ECO:0000256" key="2">
    <source>
        <dbReference type="ARBA" id="ARBA00006012"/>
    </source>
</evidence>
<dbReference type="Pfam" id="PF08370">
    <property type="entry name" value="PDR_assoc"/>
    <property type="match status" value="1"/>
</dbReference>
<feature type="transmembrane region" description="Helical" evidence="11">
    <location>
        <begin position="1334"/>
        <end position="1356"/>
    </location>
</feature>
<dbReference type="InterPro" id="IPR043926">
    <property type="entry name" value="ABCG_dom"/>
</dbReference>
<keyword evidence="4 11" id="KW-0812">Transmembrane</keyword>
<organism evidence="13 14">
    <name type="scientific">Zizania palustris</name>
    <name type="common">Northern wild rice</name>
    <dbReference type="NCBI Taxonomy" id="103762"/>
    <lineage>
        <taxon>Eukaryota</taxon>
        <taxon>Viridiplantae</taxon>
        <taxon>Streptophyta</taxon>
        <taxon>Embryophyta</taxon>
        <taxon>Tracheophyta</taxon>
        <taxon>Spermatophyta</taxon>
        <taxon>Magnoliopsida</taxon>
        <taxon>Liliopsida</taxon>
        <taxon>Poales</taxon>
        <taxon>Poaceae</taxon>
        <taxon>BOP clade</taxon>
        <taxon>Oryzoideae</taxon>
        <taxon>Oryzeae</taxon>
        <taxon>Zizaniinae</taxon>
        <taxon>Zizania</taxon>
    </lineage>
</organism>
<dbReference type="InterPro" id="IPR003593">
    <property type="entry name" value="AAA+_ATPase"/>
</dbReference>
<dbReference type="SMART" id="SM00382">
    <property type="entry name" value="AAA"/>
    <property type="match status" value="2"/>
</dbReference>
<feature type="transmembrane region" description="Helical" evidence="11">
    <location>
        <begin position="1279"/>
        <end position="1299"/>
    </location>
</feature>
<dbReference type="InterPro" id="IPR013525">
    <property type="entry name" value="ABC2_TM"/>
</dbReference>
<feature type="transmembrane region" description="Helical" evidence="11">
    <location>
        <begin position="555"/>
        <end position="575"/>
    </location>
</feature>
<dbReference type="Pfam" id="PF00005">
    <property type="entry name" value="ABC_tran"/>
    <property type="match status" value="2"/>
</dbReference>
<feature type="domain" description="ABC transporter" evidence="12">
    <location>
        <begin position="153"/>
        <end position="426"/>
    </location>
</feature>
<keyword evidence="9 11" id="KW-0472">Membrane</keyword>
<sequence>MDDAGEIHAFGGSLRREGSFAWSDARGGDVFSRSSRDDEEEEALRWAALEKLPTYDRARTAVLAMPEGELRAVNVQQLGPQERHALLQRIAWVGEDYASFLSKFKERVDRVGVQLPTIEVRYENLNVEAEAYVGSRGLPTILNTYANVLEGLANALHITPNRKQKIPILHNVSGIIKPHRMTLLLGPPGSGKTSLLLALAGTTPSELKVSGEITYNGHRMDEFVPRRSSAYVSQHDLHMGELTVRETINFSAKCQGIGHRYDLLVELSRREKEENIKPDPEIDIYLKAAATGKQKAEVVTNHILKVLGLDICADTIVGNNMLRGISGGQKKRVTTAEMIVTPGRALFMDEISTGLDSSTTYQIINSIRQTIHIVGGTAVIALLQPAPETYELFDDIILLSDGQVVYSGPRENVLEFFESVGFKCPERKGVADFLQEVTSRKDQRQYWMHGDETYRYIPVKDFAEEFQSFHVGQAIRSELAIPFDKSRSHPAALKTSKYGASMKELLKANIDREILLMKRNSFVYIFKATQLTLMAIIAMTVFIRTDMHHDSITDGGIYMGALFFGIIMIMFNGLAEVGLTIGKLPVFFKQRDLLFYPAWTYSLPSWIIKTPVSLLNVTIWVFITYYVIGFDPNVERLFRQFLLLLLMNETSSGLFRFIAGLARHQVVASTMGSFCIVIFMLLGGFILSRENVKKWWIWGYWISPLMYAQNAISVNEFLGHSWNKTVPGFREPLGKLVLESRGVFPDAKWYWIGVGALFGYVLLFNILYTICLTFLDPFDSNKPTISEETLKIKQANLTGEVLEASSRGQVISDTRNENNDEATSNHATVNSSPGKKGMVLPFVPLSITFEDIRYSVDMPQVIKAQGVTESRLELLKGISGSFRPGVLTALMGVSGAGKTTLMDVLAGRKTSGYIEGNITISGYPKKQETFARVSGYCEQNDIHSPNVTVYESLAFSAWLRLPAEVDSATRKMFIDEVMELVELFPLKDALVGLPGVSGLSTEQRKRLTIAVELVANPSIIFMDEPTSGLDARAAAIVMRAIRNTVDTGRTVVCTIHQPSIDIFESFDELFLMKRGGEEIYVGPLGRHSCELIKYFESIEGVSTIKHGYNPSTWMLEVTSTVQEQITEVNFSQVYKNSELYRRNKSTIKELSSPAEGSSDLSFPTQYSQTFITQCLACLWKQSLSYWRNPPYTAVKYFYTIVIALLFGTMFWGVGTKRSNQQDLFNAMGSMYATVLFMGVQNSSSVQPVVAVERTVFYRERAAHMYSPLPYALGQVGIELPYIFVQSIIYGVLVYAMIGFEWTAAKFFWYLFFMYFTLSYYTFYGMMSVGLTPSYNMASVISTAFYAIWNLFSGFIIPRTVSILTFQRYCLANSLI</sequence>
<evidence type="ECO:0000256" key="9">
    <source>
        <dbReference type="ARBA" id="ARBA00023136"/>
    </source>
</evidence>
<keyword evidence="8 11" id="KW-1133">Transmembrane helix</keyword>
<dbReference type="InterPro" id="IPR003439">
    <property type="entry name" value="ABC_transporter-like_ATP-bd"/>
</dbReference>
<keyword evidence="14" id="KW-1185">Reference proteome</keyword>
<comment type="function">
    <text evidence="10">May be a general defense protein.</text>
</comment>
<reference evidence="13" key="1">
    <citation type="journal article" date="2021" name="bioRxiv">
        <title>Whole Genome Assembly and Annotation of Northern Wild Rice, Zizania palustris L., Supports a Whole Genome Duplication in the Zizania Genus.</title>
        <authorList>
            <person name="Haas M."/>
            <person name="Kono T."/>
            <person name="Macchietto M."/>
            <person name="Millas R."/>
            <person name="McGilp L."/>
            <person name="Shao M."/>
            <person name="Duquette J."/>
            <person name="Hirsch C.N."/>
            <person name="Kimball J."/>
        </authorList>
    </citation>
    <scope>NUCLEOTIDE SEQUENCE</scope>
    <source>
        <tissue evidence="13">Fresh leaf tissue</tissue>
    </source>
</reference>
<evidence type="ECO:0000256" key="11">
    <source>
        <dbReference type="SAM" id="Phobius"/>
    </source>
</evidence>
<feature type="transmembrane region" description="Helical" evidence="11">
    <location>
        <begin position="1306"/>
        <end position="1322"/>
    </location>
</feature>
<keyword evidence="7" id="KW-0067">ATP-binding</keyword>
<evidence type="ECO:0000256" key="10">
    <source>
        <dbReference type="ARBA" id="ARBA00037747"/>
    </source>
</evidence>
<dbReference type="InterPro" id="IPR013581">
    <property type="entry name" value="PDR_assoc"/>
</dbReference>
<dbReference type="FunFam" id="3.40.50.300:FF:000532">
    <property type="entry name" value="ABC transporter G family member 34"/>
    <property type="match status" value="1"/>
</dbReference>
<comment type="subcellular location">
    <subcellularLocation>
        <location evidence="1">Membrane</location>
        <topology evidence="1">Multi-pass membrane protein</topology>
    </subcellularLocation>
</comment>
<dbReference type="PROSITE" id="PS50893">
    <property type="entry name" value="ABC_TRANSPORTER_2"/>
    <property type="match status" value="2"/>
</dbReference>
<dbReference type="GO" id="GO:0016020">
    <property type="term" value="C:membrane"/>
    <property type="evidence" value="ECO:0007669"/>
    <property type="project" value="UniProtKB-SubCell"/>
</dbReference>
<dbReference type="InterPro" id="IPR034001">
    <property type="entry name" value="ABCG_PDR_1"/>
</dbReference>
<keyword evidence="3" id="KW-0813">Transport</keyword>
<dbReference type="PANTHER" id="PTHR48040:SF35">
    <property type="entry name" value="ABC TRANSPORTER G FAMILY MEMBER 39-LIKE"/>
    <property type="match status" value="1"/>
</dbReference>
<dbReference type="CDD" id="cd03232">
    <property type="entry name" value="ABCG_PDR_domain2"/>
    <property type="match status" value="1"/>
</dbReference>
<feature type="transmembrane region" description="Helical" evidence="11">
    <location>
        <begin position="606"/>
        <end position="628"/>
    </location>
</feature>
<feature type="domain" description="ABC transporter" evidence="12">
    <location>
        <begin position="856"/>
        <end position="1099"/>
    </location>
</feature>
<protein>
    <recommendedName>
        <fullName evidence="12">ABC transporter domain-containing protein</fullName>
    </recommendedName>
</protein>
<accession>A0A8J5RSH3</accession>
<dbReference type="Pfam" id="PF14510">
    <property type="entry name" value="ABC_trans_N"/>
    <property type="match status" value="1"/>
</dbReference>
<dbReference type="GO" id="GO:0016887">
    <property type="term" value="F:ATP hydrolysis activity"/>
    <property type="evidence" value="ECO:0007669"/>
    <property type="project" value="InterPro"/>
</dbReference>
<feature type="transmembrane region" description="Helical" evidence="11">
    <location>
        <begin position="522"/>
        <end position="543"/>
    </location>
</feature>
<feature type="transmembrane region" description="Helical" evidence="11">
    <location>
        <begin position="665"/>
        <end position="687"/>
    </location>
</feature>
<evidence type="ECO:0000259" key="12">
    <source>
        <dbReference type="PROSITE" id="PS50893"/>
    </source>
</evidence>
<feature type="transmembrane region" description="Helical" evidence="11">
    <location>
        <begin position="749"/>
        <end position="775"/>
    </location>
</feature>
<evidence type="ECO:0000256" key="6">
    <source>
        <dbReference type="ARBA" id="ARBA00022741"/>
    </source>
</evidence>
<dbReference type="CDD" id="cd03233">
    <property type="entry name" value="ABCG_PDR_domain1"/>
    <property type="match status" value="1"/>
</dbReference>
<feature type="transmembrane region" description="Helical" evidence="11">
    <location>
        <begin position="640"/>
        <end position="659"/>
    </location>
</feature>
<proteinExistence type="inferred from homology"/>
<keyword evidence="5" id="KW-0677">Repeat</keyword>
<evidence type="ECO:0000256" key="7">
    <source>
        <dbReference type="ARBA" id="ARBA00022840"/>
    </source>
</evidence>
<dbReference type="GO" id="GO:0140359">
    <property type="term" value="F:ABC-type transporter activity"/>
    <property type="evidence" value="ECO:0007669"/>
    <property type="project" value="InterPro"/>
</dbReference>
<name>A0A8J5RSH3_ZIZPA</name>
<dbReference type="FunFam" id="3.40.50.300:FF:000059">
    <property type="entry name" value="ABC transporter G family member 40"/>
    <property type="match status" value="1"/>
</dbReference>
<comment type="similarity">
    <text evidence="2">Belongs to the ABC transporter superfamily. ABCG family. PDR (TC 3.A.1.205) subfamily.</text>
</comment>
<feature type="transmembrane region" description="Helical" evidence="11">
    <location>
        <begin position="1196"/>
        <end position="1214"/>
    </location>
</feature>
<dbReference type="Proteomes" id="UP000729402">
    <property type="component" value="Unassembled WGS sequence"/>
</dbReference>
<evidence type="ECO:0000256" key="3">
    <source>
        <dbReference type="ARBA" id="ARBA00022448"/>
    </source>
</evidence>
<dbReference type="GO" id="GO:0005524">
    <property type="term" value="F:ATP binding"/>
    <property type="evidence" value="ECO:0007669"/>
    <property type="project" value="UniProtKB-KW"/>
</dbReference>
<dbReference type="OrthoDB" id="66620at2759"/>
<dbReference type="InterPro" id="IPR029481">
    <property type="entry name" value="ABC_trans_N"/>
</dbReference>
<reference evidence="13" key="2">
    <citation type="submission" date="2021-02" db="EMBL/GenBank/DDBJ databases">
        <authorList>
            <person name="Kimball J.A."/>
            <person name="Haas M.W."/>
            <person name="Macchietto M."/>
            <person name="Kono T."/>
            <person name="Duquette J."/>
            <person name="Shao M."/>
        </authorList>
    </citation>
    <scope>NUCLEOTIDE SEQUENCE</scope>
    <source>
        <tissue evidence="13">Fresh leaf tissue</tissue>
    </source>
</reference>
<evidence type="ECO:0000313" key="14">
    <source>
        <dbReference type="Proteomes" id="UP000729402"/>
    </source>
</evidence>
<dbReference type="EMBL" id="JAAALK010000287">
    <property type="protein sequence ID" value="KAG8056458.1"/>
    <property type="molecule type" value="Genomic_DNA"/>
</dbReference>
<evidence type="ECO:0000256" key="8">
    <source>
        <dbReference type="ARBA" id="ARBA00022989"/>
    </source>
</evidence>
<comment type="caution">
    <text evidence="13">The sequence shown here is derived from an EMBL/GenBank/DDBJ whole genome shotgun (WGS) entry which is preliminary data.</text>
</comment>
<dbReference type="PANTHER" id="PTHR48040">
    <property type="entry name" value="PLEIOTROPIC DRUG RESISTANCE PROTEIN 1-LIKE ISOFORM X1"/>
    <property type="match status" value="1"/>
</dbReference>
<dbReference type="Pfam" id="PF19055">
    <property type="entry name" value="ABC2_membrane_7"/>
    <property type="match status" value="1"/>
</dbReference>
<gene>
    <name evidence="13" type="ORF">GUJ93_ZPchr0002g23357</name>
</gene>
<evidence type="ECO:0000256" key="5">
    <source>
        <dbReference type="ARBA" id="ARBA00022737"/>
    </source>
</evidence>
<evidence type="ECO:0000256" key="1">
    <source>
        <dbReference type="ARBA" id="ARBA00004141"/>
    </source>
</evidence>